<evidence type="ECO:0000259" key="1">
    <source>
        <dbReference type="Pfam" id="PF07228"/>
    </source>
</evidence>
<accession>A0A383B855</accession>
<organism evidence="2">
    <name type="scientific">marine metagenome</name>
    <dbReference type="NCBI Taxonomy" id="408172"/>
    <lineage>
        <taxon>unclassified sequences</taxon>
        <taxon>metagenomes</taxon>
        <taxon>ecological metagenomes</taxon>
    </lineage>
</organism>
<dbReference type="Pfam" id="PF07228">
    <property type="entry name" value="SpoIIE"/>
    <property type="match status" value="1"/>
</dbReference>
<protein>
    <recommendedName>
        <fullName evidence="1">PPM-type phosphatase domain-containing protein</fullName>
    </recommendedName>
</protein>
<sequence length="74" mass="8334">MIPSITYKPITVDLQLGDLLLFMTDGITEPRNAEGLMYEESGRFHQVLSALSDELNAEEVVENIIQDVIDHMVD</sequence>
<gene>
    <name evidence="2" type="ORF">METZ01_LOCUS468844</name>
</gene>
<feature type="domain" description="PPM-type phosphatase" evidence="1">
    <location>
        <begin position="2"/>
        <end position="70"/>
    </location>
</feature>
<dbReference type="InterPro" id="IPR001932">
    <property type="entry name" value="PPM-type_phosphatase-like_dom"/>
</dbReference>
<evidence type="ECO:0000313" key="2">
    <source>
        <dbReference type="EMBL" id="SVE15990.1"/>
    </source>
</evidence>
<proteinExistence type="predicted"/>
<reference evidence="2" key="1">
    <citation type="submission" date="2018-05" db="EMBL/GenBank/DDBJ databases">
        <authorList>
            <person name="Lanie J.A."/>
            <person name="Ng W.-L."/>
            <person name="Kazmierczak K.M."/>
            <person name="Andrzejewski T.M."/>
            <person name="Davidsen T.M."/>
            <person name="Wayne K.J."/>
            <person name="Tettelin H."/>
            <person name="Glass J.I."/>
            <person name="Rusch D."/>
            <person name="Podicherti R."/>
            <person name="Tsui H.-C.T."/>
            <person name="Winkler M.E."/>
        </authorList>
    </citation>
    <scope>NUCLEOTIDE SEQUENCE</scope>
</reference>
<dbReference type="AlphaFoldDB" id="A0A383B855"/>
<name>A0A383B855_9ZZZZ</name>
<feature type="non-terminal residue" evidence="2">
    <location>
        <position position="74"/>
    </location>
</feature>
<dbReference type="InterPro" id="IPR036457">
    <property type="entry name" value="PPM-type-like_dom_sf"/>
</dbReference>
<dbReference type="Gene3D" id="3.60.40.10">
    <property type="entry name" value="PPM-type phosphatase domain"/>
    <property type="match status" value="1"/>
</dbReference>
<dbReference type="EMBL" id="UINC01198159">
    <property type="protein sequence ID" value="SVE15990.1"/>
    <property type="molecule type" value="Genomic_DNA"/>
</dbReference>